<dbReference type="EMBL" id="LDEV01002976">
    <property type="protein sequence ID" value="KLJ06769.1"/>
    <property type="molecule type" value="Genomic_DNA"/>
</dbReference>
<evidence type="ECO:0000256" key="1">
    <source>
        <dbReference type="SAM" id="MobiDB-lite"/>
    </source>
</evidence>
<feature type="region of interest" description="Disordered" evidence="1">
    <location>
        <begin position="1"/>
        <end position="59"/>
    </location>
</feature>
<feature type="non-terminal residue" evidence="2">
    <location>
        <position position="1"/>
    </location>
</feature>
<accession>A0A0H1B5P2</accession>
<protein>
    <submittedName>
        <fullName evidence="2">Uncharacterized protein</fullName>
    </submittedName>
</protein>
<evidence type="ECO:0000313" key="3">
    <source>
        <dbReference type="Proteomes" id="UP000053573"/>
    </source>
</evidence>
<reference evidence="3" key="1">
    <citation type="journal article" date="2015" name="PLoS Genet.">
        <title>The dynamic genome and transcriptome of the human fungal pathogen Blastomyces and close relative Emmonsia.</title>
        <authorList>
            <person name="Munoz J.F."/>
            <person name="Gauthier G.M."/>
            <person name="Desjardins C.A."/>
            <person name="Gallo J.E."/>
            <person name="Holder J."/>
            <person name="Sullivan T.D."/>
            <person name="Marty A.J."/>
            <person name="Carmen J.C."/>
            <person name="Chen Z."/>
            <person name="Ding L."/>
            <person name="Gujja S."/>
            <person name="Magrini V."/>
            <person name="Misas E."/>
            <person name="Mitreva M."/>
            <person name="Priest M."/>
            <person name="Saif S."/>
            <person name="Whiston E.A."/>
            <person name="Young S."/>
            <person name="Zeng Q."/>
            <person name="Goldman W.E."/>
            <person name="Mardis E.R."/>
            <person name="Taylor J.W."/>
            <person name="McEwen J.G."/>
            <person name="Clay O.K."/>
            <person name="Klein B.S."/>
            <person name="Cuomo C.A."/>
        </authorList>
    </citation>
    <scope>NUCLEOTIDE SEQUENCE [LARGE SCALE GENOMIC DNA]</scope>
    <source>
        <strain evidence="3">UAMH 139</strain>
    </source>
</reference>
<dbReference type="AlphaFoldDB" id="A0A0H1B5P2"/>
<gene>
    <name evidence="2" type="ORF">EMPG_17741</name>
</gene>
<name>A0A0H1B5P2_9EURO</name>
<dbReference type="Proteomes" id="UP000053573">
    <property type="component" value="Unassembled WGS sequence"/>
</dbReference>
<evidence type="ECO:0000313" key="2">
    <source>
        <dbReference type="EMBL" id="KLJ06769.1"/>
    </source>
</evidence>
<proteinExistence type="predicted"/>
<sequence>HAPANNLCRSGKRELVGPHRGLSNPHPERLPSNLPALHPSPHKVSRQPLNGTSRFMISA</sequence>
<organism evidence="2 3">
    <name type="scientific">Blastomyces silverae</name>
    <dbReference type="NCBI Taxonomy" id="2060906"/>
    <lineage>
        <taxon>Eukaryota</taxon>
        <taxon>Fungi</taxon>
        <taxon>Dikarya</taxon>
        <taxon>Ascomycota</taxon>
        <taxon>Pezizomycotina</taxon>
        <taxon>Eurotiomycetes</taxon>
        <taxon>Eurotiomycetidae</taxon>
        <taxon>Onygenales</taxon>
        <taxon>Ajellomycetaceae</taxon>
        <taxon>Blastomyces</taxon>
    </lineage>
</organism>
<keyword evidence="3" id="KW-1185">Reference proteome</keyword>
<comment type="caution">
    <text evidence="2">The sequence shown here is derived from an EMBL/GenBank/DDBJ whole genome shotgun (WGS) entry which is preliminary data.</text>
</comment>
<feature type="compositionally biased region" description="Polar residues" evidence="1">
    <location>
        <begin position="47"/>
        <end position="59"/>
    </location>
</feature>